<name>A0ABT5FB30_9GAMM</name>
<dbReference type="EMBL" id="JAQOMS010000002">
    <property type="protein sequence ID" value="MDC2888749.1"/>
    <property type="molecule type" value="Genomic_DNA"/>
</dbReference>
<sequence length="127" mass="14676">MNRFALIVFLTSFVVNAYGVEKPNVLVISPEMCVTHIGKEHCQLEFNIKVEFQDVTDFCIVIDDPHFVDCFIQTDKLLKRYSLPLTESTYLQIKDKNDELLAAQLLSVAKIKAKKTRPRRNLGWVLF</sequence>
<comment type="caution">
    <text evidence="1">The sequence shown here is derived from an EMBL/GenBank/DDBJ whole genome shotgun (WGS) entry which is preliminary data.</text>
</comment>
<evidence type="ECO:0000313" key="1">
    <source>
        <dbReference type="EMBL" id="MDC2888749.1"/>
    </source>
</evidence>
<reference evidence="1 2" key="1">
    <citation type="submission" date="2023-01" db="EMBL/GenBank/DDBJ databases">
        <title>Psychrosphaera sp. nov., isolated from marine algae.</title>
        <authorList>
            <person name="Bayburt H."/>
            <person name="Choi B.J."/>
            <person name="Kim J.M."/>
            <person name="Choi D.G."/>
            <person name="Jeon C.O."/>
        </authorList>
    </citation>
    <scope>NUCLEOTIDE SEQUENCE [LARGE SCALE GENOMIC DNA]</scope>
    <source>
        <strain evidence="1 2">G1-22</strain>
    </source>
</reference>
<organism evidence="1 2">
    <name type="scientific">Psychrosphaera algicola</name>
    <dbReference type="NCBI Taxonomy" id="3023714"/>
    <lineage>
        <taxon>Bacteria</taxon>
        <taxon>Pseudomonadati</taxon>
        <taxon>Pseudomonadota</taxon>
        <taxon>Gammaproteobacteria</taxon>
        <taxon>Alteromonadales</taxon>
        <taxon>Pseudoalteromonadaceae</taxon>
        <taxon>Psychrosphaera</taxon>
    </lineage>
</organism>
<dbReference type="RefSeq" id="WP_272180324.1">
    <property type="nucleotide sequence ID" value="NZ_JAQOMS010000002.1"/>
</dbReference>
<protein>
    <submittedName>
        <fullName evidence="1">DUF3019 domain-containing protein</fullName>
    </submittedName>
</protein>
<gene>
    <name evidence="1" type="ORF">PN838_08170</name>
</gene>
<proteinExistence type="predicted"/>
<dbReference type="Proteomes" id="UP001528411">
    <property type="component" value="Unassembled WGS sequence"/>
</dbReference>
<accession>A0ABT5FB30</accession>
<dbReference type="InterPro" id="IPR021559">
    <property type="entry name" value="DUF3019"/>
</dbReference>
<evidence type="ECO:0000313" key="2">
    <source>
        <dbReference type="Proteomes" id="UP001528411"/>
    </source>
</evidence>
<dbReference type="Pfam" id="PF11456">
    <property type="entry name" value="DUF3019"/>
    <property type="match status" value="1"/>
</dbReference>
<keyword evidence="2" id="KW-1185">Reference proteome</keyword>